<sequence>MTATTPDTAVLGTPLTLPGGAVLKNRLVKAAMSEQLADRAHAPTPQLERLYGTWARGGAGLLITGNVMIDRRSLGEPLNVVVEDERDLPALRRWATAAKAAGAAAIVQINHPGRQTLAGLSERAVAPSAVQVDVGPAFAKPRALTGAEIHELIARFAEAARVSVAAGFDGVEIHAAHGYLISQFLSPLTNLRADEWGGDPERRRRFLLEVTRAVRAAIGPDRILAIKLNSADFQRGGFTEEESLGVIAELDKEPVDLLEISGGTYESPALYDGGTSESTRRREAFFLDFAERVRSTTTIPLLVTGGFRSGAGMTDAVAGGATDLVGLARPLALQPDLPAALLRSPGTTRSAFELKTIGIKKLDSIADLWWTQHQLHRLAAGKQPDPGYGPRRAVLAALRRDGTNILKRRRGA</sequence>
<dbReference type="Proteomes" id="UP001056035">
    <property type="component" value="Chromosome"/>
</dbReference>
<evidence type="ECO:0000259" key="3">
    <source>
        <dbReference type="Pfam" id="PF00724"/>
    </source>
</evidence>
<keyword evidence="2" id="KW-0560">Oxidoreductase</keyword>
<dbReference type="EMBL" id="CP098502">
    <property type="protein sequence ID" value="UTI65310.1"/>
    <property type="molecule type" value="Genomic_DNA"/>
</dbReference>
<dbReference type="PANTHER" id="PTHR43656">
    <property type="entry name" value="BINDING OXIDOREDUCTASE, PUTATIVE (AFU_ORTHOLOGUE AFUA_2G08260)-RELATED"/>
    <property type="match status" value="1"/>
</dbReference>
<keyword evidence="5" id="KW-1185">Reference proteome</keyword>
<dbReference type="PANTHER" id="PTHR43656:SF2">
    <property type="entry name" value="BINDING OXIDOREDUCTASE, PUTATIVE (AFU_ORTHOLOGUE AFUA_2G08260)-RELATED"/>
    <property type="match status" value="1"/>
</dbReference>
<organism evidence="4 5">
    <name type="scientific">Paraconexibacter antarcticus</name>
    <dbReference type="NCBI Taxonomy" id="2949664"/>
    <lineage>
        <taxon>Bacteria</taxon>
        <taxon>Bacillati</taxon>
        <taxon>Actinomycetota</taxon>
        <taxon>Thermoleophilia</taxon>
        <taxon>Solirubrobacterales</taxon>
        <taxon>Paraconexibacteraceae</taxon>
        <taxon>Paraconexibacter</taxon>
    </lineage>
</organism>
<dbReference type="SUPFAM" id="SSF51395">
    <property type="entry name" value="FMN-linked oxidoreductases"/>
    <property type="match status" value="1"/>
</dbReference>
<dbReference type="Gene3D" id="3.20.20.70">
    <property type="entry name" value="Aldolase class I"/>
    <property type="match status" value="1"/>
</dbReference>
<dbReference type="CDD" id="cd04733">
    <property type="entry name" value="OYE_like_2_FMN"/>
    <property type="match status" value="1"/>
</dbReference>
<dbReference type="InterPro" id="IPR001155">
    <property type="entry name" value="OxRdtase_FMN_N"/>
</dbReference>
<evidence type="ECO:0000313" key="5">
    <source>
        <dbReference type="Proteomes" id="UP001056035"/>
    </source>
</evidence>
<evidence type="ECO:0000313" key="4">
    <source>
        <dbReference type="EMBL" id="UTI65310.1"/>
    </source>
</evidence>
<name>A0ABY5DXD9_9ACTN</name>
<dbReference type="RefSeq" id="WP_254571995.1">
    <property type="nucleotide sequence ID" value="NZ_CP098502.1"/>
</dbReference>
<dbReference type="InterPro" id="IPR051799">
    <property type="entry name" value="NADH_flavin_oxidoreductase"/>
</dbReference>
<evidence type="ECO:0000256" key="1">
    <source>
        <dbReference type="ARBA" id="ARBA00022630"/>
    </source>
</evidence>
<dbReference type="Pfam" id="PF00724">
    <property type="entry name" value="Oxidored_FMN"/>
    <property type="match status" value="1"/>
</dbReference>
<keyword evidence="1" id="KW-0285">Flavoprotein</keyword>
<proteinExistence type="predicted"/>
<dbReference type="InterPro" id="IPR013785">
    <property type="entry name" value="Aldolase_TIM"/>
</dbReference>
<evidence type="ECO:0000256" key="2">
    <source>
        <dbReference type="ARBA" id="ARBA00023002"/>
    </source>
</evidence>
<accession>A0ABY5DXD9</accession>
<protein>
    <submittedName>
        <fullName evidence="4">NADH:flavin oxidoreductase/NADH oxidase family protein</fullName>
    </submittedName>
</protein>
<feature type="domain" description="NADH:flavin oxidoreductase/NADH oxidase N-terminal" evidence="3">
    <location>
        <begin position="14"/>
        <end position="339"/>
    </location>
</feature>
<reference evidence="4 5" key="1">
    <citation type="submission" date="2022-06" db="EMBL/GenBank/DDBJ databases">
        <title>Paraconexibacter antarcticus.</title>
        <authorList>
            <person name="Kim C.S."/>
        </authorList>
    </citation>
    <scope>NUCLEOTIDE SEQUENCE [LARGE SCALE GENOMIC DNA]</scope>
    <source>
        <strain evidence="4 5">02-257</strain>
    </source>
</reference>
<gene>
    <name evidence="4" type="ORF">NBH00_03645</name>
</gene>